<dbReference type="AlphaFoldDB" id="A0A1I3NBX1"/>
<dbReference type="RefSeq" id="WP_177192954.1">
    <property type="nucleotide sequence ID" value="NZ_FORX01000001.1"/>
</dbReference>
<dbReference type="PANTHER" id="PTHR33692">
    <property type="entry name" value="RIBOSOME MATURATION FACTOR RIMM"/>
    <property type="match status" value="1"/>
</dbReference>
<dbReference type="GO" id="GO:0042274">
    <property type="term" value="P:ribosomal small subunit biogenesis"/>
    <property type="evidence" value="ECO:0007669"/>
    <property type="project" value="UniProtKB-UniRule"/>
</dbReference>
<evidence type="ECO:0000259" key="7">
    <source>
        <dbReference type="Pfam" id="PF24986"/>
    </source>
</evidence>
<dbReference type="Gene3D" id="2.40.30.60">
    <property type="entry name" value="RimM"/>
    <property type="match status" value="1"/>
</dbReference>
<dbReference type="InterPro" id="IPR011961">
    <property type="entry name" value="RimM"/>
</dbReference>
<comment type="domain">
    <text evidence="5">The PRC barrel domain binds ribosomal protein uS19.</text>
</comment>
<evidence type="ECO:0000256" key="1">
    <source>
        <dbReference type="ARBA" id="ARBA00022490"/>
    </source>
</evidence>
<dbReference type="PANTHER" id="PTHR33692:SF1">
    <property type="entry name" value="RIBOSOME MATURATION FACTOR RIMM"/>
    <property type="match status" value="1"/>
</dbReference>
<dbReference type="SUPFAM" id="SSF50346">
    <property type="entry name" value="PRC-barrel domain"/>
    <property type="match status" value="1"/>
</dbReference>
<organism evidence="8 9">
    <name type="scientific">Desulfomicrobium apsheronum</name>
    <dbReference type="NCBI Taxonomy" id="52560"/>
    <lineage>
        <taxon>Bacteria</taxon>
        <taxon>Pseudomonadati</taxon>
        <taxon>Thermodesulfobacteriota</taxon>
        <taxon>Desulfovibrionia</taxon>
        <taxon>Desulfovibrionales</taxon>
        <taxon>Desulfomicrobiaceae</taxon>
        <taxon>Desulfomicrobium</taxon>
    </lineage>
</organism>
<keyword evidence="2 5" id="KW-0690">Ribosome biogenesis</keyword>
<feature type="domain" description="RimM N-terminal" evidence="6">
    <location>
        <begin position="14"/>
        <end position="95"/>
    </location>
</feature>
<evidence type="ECO:0000259" key="6">
    <source>
        <dbReference type="Pfam" id="PF01782"/>
    </source>
</evidence>
<reference evidence="9" key="1">
    <citation type="submission" date="2016-10" db="EMBL/GenBank/DDBJ databases">
        <authorList>
            <person name="Varghese N."/>
            <person name="Submissions S."/>
        </authorList>
    </citation>
    <scope>NUCLEOTIDE SEQUENCE [LARGE SCALE GENOMIC DNA]</scope>
    <source>
        <strain evidence="9">DSM 5918</strain>
    </source>
</reference>
<dbReference type="GO" id="GO:0006364">
    <property type="term" value="P:rRNA processing"/>
    <property type="evidence" value="ECO:0007669"/>
    <property type="project" value="UniProtKB-UniRule"/>
</dbReference>
<keyword evidence="9" id="KW-1185">Reference proteome</keyword>
<dbReference type="EMBL" id="FORX01000001">
    <property type="protein sequence ID" value="SFJ06587.1"/>
    <property type="molecule type" value="Genomic_DNA"/>
</dbReference>
<dbReference type="Gene3D" id="2.30.30.240">
    <property type="entry name" value="PRC-barrel domain"/>
    <property type="match status" value="1"/>
</dbReference>
<dbReference type="GO" id="GO:0043022">
    <property type="term" value="F:ribosome binding"/>
    <property type="evidence" value="ECO:0007669"/>
    <property type="project" value="InterPro"/>
</dbReference>
<protein>
    <recommendedName>
        <fullName evidence="5">Ribosome maturation factor RimM</fullName>
    </recommendedName>
</protein>
<dbReference type="InterPro" id="IPR056792">
    <property type="entry name" value="PRC_RimM"/>
</dbReference>
<dbReference type="GO" id="GO:0005737">
    <property type="term" value="C:cytoplasm"/>
    <property type="evidence" value="ECO:0007669"/>
    <property type="project" value="UniProtKB-SubCell"/>
</dbReference>
<dbReference type="HAMAP" id="MF_00014">
    <property type="entry name" value="Ribosome_mat_RimM"/>
    <property type="match status" value="1"/>
</dbReference>
<evidence type="ECO:0000256" key="2">
    <source>
        <dbReference type="ARBA" id="ARBA00022517"/>
    </source>
</evidence>
<dbReference type="SUPFAM" id="SSF50447">
    <property type="entry name" value="Translation proteins"/>
    <property type="match status" value="1"/>
</dbReference>
<accession>A0A1I3NBX1</accession>
<dbReference type="Proteomes" id="UP000198635">
    <property type="component" value="Unassembled WGS sequence"/>
</dbReference>
<dbReference type="InterPro" id="IPR009000">
    <property type="entry name" value="Transl_B-barrel_sf"/>
</dbReference>
<comment type="similarity">
    <text evidence="5">Belongs to the RimM family.</text>
</comment>
<comment type="subcellular location">
    <subcellularLocation>
        <location evidence="5">Cytoplasm</location>
    </subcellularLocation>
</comment>
<comment type="function">
    <text evidence="5">An accessory protein needed during the final step in the assembly of 30S ribosomal subunit, possibly for assembly of the head region. Essential for efficient processing of 16S rRNA. May be needed both before and after RbfA during the maturation of 16S rRNA. It has affinity for free ribosomal 30S subunits but not for 70S ribosomes.</text>
</comment>
<evidence type="ECO:0000256" key="3">
    <source>
        <dbReference type="ARBA" id="ARBA00022552"/>
    </source>
</evidence>
<dbReference type="NCBIfam" id="TIGR02273">
    <property type="entry name" value="16S_RimM"/>
    <property type="match status" value="1"/>
</dbReference>
<feature type="domain" description="Ribosome maturation factor RimM PRC barrel" evidence="7">
    <location>
        <begin position="108"/>
        <end position="175"/>
    </location>
</feature>
<evidence type="ECO:0000313" key="8">
    <source>
        <dbReference type="EMBL" id="SFJ06587.1"/>
    </source>
</evidence>
<dbReference type="STRING" id="52560.SAMN04488082_101237"/>
<dbReference type="GO" id="GO:0005840">
    <property type="term" value="C:ribosome"/>
    <property type="evidence" value="ECO:0007669"/>
    <property type="project" value="InterPro"/>
</dbReference>
<comment type="subunit">
    <text evidence="5">Binds ribosomal protein uS19.</text>
</comment>
<proteinExistence type="inferred from homology"/>
<dbReference type="InterPro" id="IPR011033">
    <property type="entry name" value="PRC_barrel-like_sf"/>
</dbReference>
<dbReference type="Pfam" id="PF24986">
    <property type="entry name" value="PRC_RimM"/>
    <property type="match status" value="1"/>
</dbReference>
<evidence type="ECO:0000256" key="5">
    <source>
        <dbReference type="HAMAP-Rule" id="MF_00014"/>
    </source>
</evidence>
<sequence length="182" mass="20525">MSEEKLDPVKLVELGRVQKPHGLRGELCIEPYADSPFIFEGLTRIYLRLPGKKPRPCVLEGWRAHQGRALITVDRSQGRDQAEAWRGADVLARERDLPPLDEDEYRSEDLVGLPVMHVNGSRIGLLEDIRDVAGQELWFIHDEAGNEIMLPAVDEFILDIDIDAGVILVDPPDGLLELYQQP</sequence>
<dbReference type="Pfam" id="PF01782">
    <property type="entry name" value="RimM"/>
    <property type="match status" value="1"/>
</dbReference>
<keyword evidence="3 5" id="KW-0698">rRNA processing</keyword>
<gene>
    <name evidence="5" type="primary">rimM</name>
    <name evidence="8" type="ORF">SAMN04488082_101237</name>
</gene>
<keyword evidence="4 5" id="KW-0143">Chaperone</keyword>
<name>A0A1I3NBX1_9BACT</name>
<dbReference type="InterPro" id="IPR002676">
    <property type="entry name" value="RimM_N"/>
</dbReference>
<dbReference type="InterPro" id="IPR036976">
    <property type="entry name" value="RimM_N_sf"/>
</dbReference>
<evidence type="ECO:0000313" key="9">
    <source>
        <dbReference type="Proteomes" id="UP000198635"/>
    </source>
</evidence>
<evidence type="ECO:0000256" key="4">
    <source>
        <dbReference type="ARBA" id="ARBA00023186"/>
    </source>
</evidence>
<keyword evidence="1 5" id="KW-0963">Cytoplasm</keyword>